<gene>
    <name evidence="2" type="ORF">CC78DRAFT_536334</name>
</gene>
<dbReference type="PANTHER" id="PTHR38695">
    <property type="entry name" value="AMINO ACID PERMEASE_ SLC12A DOMAIN-CONTAINING PROTEIN"/>
    <property type="match status" value="1"/>
</dbReference>
<dbReference type="PANTHER" id="PTHR38695:SF1">
    <property type="entry name" value="AMINO ACID PERMEASE_ SLC12A DOMAIN-CONTAINING PROTEIN"/>
    <property type="match status" value="1"/>
</dbReference>
<evidence type="ECO:0000259" key="1">
    <source>
        <dbReference type="Pfam" id="PF17648"/>
    </source>
</evidence>
<keyword evidence="3" id="KW-1185">Reference proteome</keyword>
<reference evidence="3" key="1">
    <citation type="journal article" date="2020" name="Stud. Mycol.">
        <title>101 Dothideomycetes genomes: A test case for predicting lifestyles and emergence of pathogens.</title>
        <authorList>
            <person name="Haridas S."/>
            <person name="Albert R."/>
            <person name="Binder M."/>
            <person name="Bloem J."/>
            <person name="LaButti K."/>
            <person name="Salamov A."/>
            <person name="Andreopoulos B."/>
            <person name="Baker S."/>
            <person name="Barry K."/>
            <person name="Bills G."/>
            <person name="Bluhm B."/>
            <person name="Cannon C."/>
            <person name="Castanera R."/>
            <person name="Culley D."/>
            <person name="Daum C."/>
            <person name="Ezra D."/>
            <person name="Gonzalez J."/>
            <person name="Henrissat B."/>
            <person name="Kuo A."/>
            <person name="Liang C."/>
            <person name="Lipzen A."/>
            <person name="Lutzoni F."/>
            <person name="Magnuson J."/>
            <person name="Mondo S."/>
            <person name="Nolan M."/>
            <person name="Ohm R."/>
            <person name="Pangilinan J."/>
            <person name="Park H.-J."/>
            <person name="Ramirez L."/>
            <person name="Alfaro M."/>
            <person name="Sun H."/>
            <person name="Tritt A."/>
            <person name="Yoshinaga Y."/>
            <person name="Zwiers L.-H."/>
            <person name="Turgeon B."/>
            <person name="Goodwin S."/>
            <person name="Spatafora J."/>
            <person name="Crous P."/>
            <person name="Grigoriev I."/>
        </authorList>
    </citation>
    <scope>NUCLEOTIDE SEQUENCE [LARGE SCALE GENOMIC DNA]</scope>
    <source>
        <strain evidence="3">CBS 304.66</strain>
    </source>
</reference>
<evidence type="ECO:0000313" key="2">
    <source>
        <dbReference type="EMBL" id="KAF2260580.1"/>
    </source>
</evidence>
<dbReference type="EMBL" id="ML986678">
    <property type="protein sequence ID" value="KAF2260580.1"/>
    <property type="molecule type" value="Genomic_DNA"/>
</dbReference>
<dbReference type="InterPro" id="IPR040841">
    <property type="entry name" value="Luciferase_dom"/>
</dbReference>
<dbReference type="Pfam" id="PF17648">
    <property type="entry name" value="Luciferase"/>
    <property type="match status" value="1"/>
</dbReference>
<feature type="domain" description="Luciferase" evidence="1">
    <location>
        <begin position="156"/>
        <end position="220"/>
    </location>
</feature>
<dbReference type="OrthoDB" id="5358398at2759"/>
<dbReference type="AlphaFoldDB" id="A0A9P4MWU8"/>
<protein>
    <recommendedName>
        <fullName evidence="1">Luciferase domain-containing protein</fullName>
    </recommendedName>
</protein>
<dbReference type="Proteomes" id="UP000800093">
    <property type="component" value="Unassembled WGS sequence"/>
</dbReference>
<dbReference type="InterPro" id="IPR048273">
    <property type="entry name" value="Luciferase"/>
</dbReference>
<organism evidence="2 3">
    <name type="scientific">Lojkania enalia</name>
    <dbReference type="NCBI Taxonomy" id="147567"/>
    <lineage>
        <taxon>Eukaryota</taxon>
        <taxon>Fungi</taxon>
        <taxon>Dikarya</taxon>
        <taxon>Ascomycota</taxon>
        <taxon>Pezizomycotina</taxon>
        <taxon>Dothideomycetes</taxon>
        <taxon>Pleosporomycetidae</taxon>
        <taxon>Pleosporales</taxon>
        <taxon>Pleosporales incertae sedis</taxon>
        <taxon>Lojkania</taxon>
    </lineage>
</organism>
<proteinExistence type="predicted"/>
<name>A0A9P4MWU8_9PLEO</name>
<accession>A0A9P4MWU8</accession>
<evidence type="ECO:0000313" key="3">
    <source>
        <dbReference type="Proteomes" id="UP000800093"/>
    </source>
</evidence>
<sequence length="232" mass="26152">MGFLAIMVALAVAGLVVWYDFWAWKMTGTGGTPPTWKGYWKIRRWGLWLLLHPQNLHDTSQIPSDGPSYLTTLPRRPGARPNITRWTLPQRQQREPITPPAHESLFSLMQHFATASPFAPYITSALSKTEGGTGPAIYVNRDVKSINPAAHKFFYEVAHVHPTENSLHVYCSPRDARKVLEFGWGMRFPASWLAPPSWIMVFAPRDEGEVEVVRGIVRAAVCFAVGRDVENE</sequence>
<comment type="caution">
    <text evidence="2">The sequence shown here is derived from an EMBL/GenBank/DDBJ whole genome shotgun (WGS) entry which is preliminary data.</text>
</comment>